<feature type="transmembrane region" description="Helical" evidence="1">
    <location>
        <begin position="12"/>
        <end position="32"/>
    </location>
</feature>
<accession>A0AA47EN27</accession>
<keyword evidence="1" id="KW-0472">Membrane</keyword>
<reference evidence="2" key="1">
    <citation type="submission" date="2021-11" db="EMBL/GenBank/DDBJ databases">
        <title>Clostridia strains as spoilage organisms.</title>
        <authorList>
            <person name="Wambui J."/>
            <person name="Stevens M.J.A."/>
            <person name="Stephan R."/>
        </authorList>
    </citation>
    <scope>NUCLEOTIDE SEQUENCE</scope>
    <source>
        <strain evidence="2">CF009</strain>
        <plasmid evidence="2">pCF009-a</plasmid>
    </source>
</reference>
<name>A0AA47EN27_9CLOT</name>
<keyword evidence="1" id="KW-1133">Transmembrane helix</keyword>
<feature type="transmembrane region" description="Helical" evidence="1">
    <location>
        <begin position="67"/>
        <end position="86"/>
    </location>
</feature>
<dbReference type="RefSeq" id="WP_216173125.1">
    <property type="nucleotide sequence ID" value="NZ_CP086240.1"/>
</dbReference>
<gene>
    <name evidence="2" type="ORF">LL038_24905</name>
</gene>
<geneLocation type="plasmid" evidence="2 3">
    <name>pCF009-a</name>
</geneLocation>
<dbReference type="EMBL" id="CP086240">
    <property type="protein sequence ID" value="WAG63269.1"/>
    <property type="molecule type" value="Genomic_DNA"/>
</dbReference>
<keyword evidence="1" id="KW-0812">Transmembrane</keyword>
<evidence type="ECO:0000313" key="3">
    <source>
        <dbReference type="Proteomes" id="UP001164733"/>
    </source>
</evidence>
<protein>
    <submittedName>
        <fullName evidence="2">Uncharacterized protein</fullName>
    </submittedName>
</protein>
<dbReference type="AlphaFoldDB" id="A0AA47EN27"/>
<feature type="transmembrane region" description="Helical" evidence="1">
    <location>
        <begin position="92"/>
        <end position="116"/>
    </location>
</feature>
<evidence type="ECO:0000256" key="1">
    <source>
        <dbReference type="SAM" id="Phobius"/>
    </source>
</evidence>
<feature type="transmembrane region" description="Helical" evidence="1">
    <location>
        <begin position="38"/>
        <end position="60"/>
    </location>
</feature>
<dbReference type="Proteomes" id="UP001164733">
    <property type="component" value="Plasmid pCF009-a"/>
</dbReference>
<keyword evidence="2" id="KW-0614">Plasmid</keyword>
<sequence>MKNINTYKKISIICYGFSVLIFFIIYLLGIFSPPGYEIGYFLFFFYTIMPITTLVSSLIISIKKGYLFWLYPVFVGLLGILIPFLLTKSFEWMGSFFAFFPALIGLVLGLIISFIIKKYKTK</sequence>
<evidence type="ECO:0000313" key="2">
    <source>
        <dbReference type="EMBL" id="WAG63269.1"/>
    </source>
</evidence>
<proteinExistence type="predicted"/>
<organism evidence="2 3">
    <name type="scientific">Clostridium estertheticum</name>
    <dbReference type="NCBI Taxonomy" id="238834"/>
    <lineage>
        <taxon>Bacteria</taxon>
        <taxon>Bacillati</taxon>
        <taxon>Bacillota</taxon>
        <taxon>Clostridia</taxon>
        <taxon>Eubacteriales</taxon>
        <taxon>Clostridiaceae</taxon>
        <taxon>Clostridium</taxon>
    </lineage>
</organism>